<keyword evidence="4" id="KW-1185">Reference proteome</keyword>
<protein>
    <submittedName>
        <fullName evidence="3">HEAT repeat domain-containing protein</fullName>
    </submittedName>
</protein>
<organism evidence="3 4">
    <name type="scientific">Aeoliella straminimaris</name>
    <dbReference type="NCBI Taxonomy" id="2954799"/>
    <lineage>
        <taxon>Bacteria</taxon>
        <taxon>Pseudomonadati</taxon>
        <taxon>Planctomycetota</taxon>
        <taxon>Planctomycetia</taxon>
        <taxon>Pirellulales</taxon>
        <taxon>Lacipirellulaceae</taxon>
        <taxon>Aeoliella</taxon>
    </lineage>
</organism>
<evidence type="ECO:0000313" key="4">
    <source>
        <dbReference type="Proteomes" id="UP001155241"/>
    </source>
</evidence>
<comment type="function">
    <text evidence="1">Catalyzes the hydroxylation of the N(6)-(4-aminobutyl)-L-lysine intermediate produced by deoxyhypusine synthase/DHPS on a critical lysine of the eukaryotic translation initiation factor 5A/eIF-5A. This is the second step of the post-translational modification of that lysine into an unusual amino acid residue named hypusine. Hypusination is unique to mature eIF-5A factor and is essential for its function.</text>
</comment>
<evidence type="ECO:0000256" key="2">
    <source>
        <dbReference type="SAM" id="SignalP"/>
    </source>
</evidence>
<dbReference type="Pfam" id="PF03130">
    <property type="entry name" value="HEAT_PBS"/>
    <property type="match status" value="2"/>
</dbReference>
<evidence type="ECO:0000256" key="1">
    <source>
        <dbReference type="ARBA" id="ARBA00045876"/>
    </source>
</evidence>
<accession>A0A9X2JG78</accession>
<comment type="caution">
    <text evidence="3">The sequence shown here is derived from an EMBL/GenBank/DDBJ whole genome shotgun (WGS) entry which is preliminary data.</text>
</comment>
<dbReference type="Gene3D" id="1.25.10.10">
    <property type="entry name" value="Leucine-rich Repeat Variant"/>
    <property type="match status" value="3"/>
</dbReference>
<dbReference type="Proteomes" id="UP001155241">
    <property type="component" value="Unassembled WGS sequence"/>
</dbReference>
<dbReference type="EMBL" id="JAMXLR010000033">
    <property type="protein sequence ID" value="MCO6044082.1"/>
    <property type="molecule type" value="Genomic_DNA"/>
</dbReference>
<dbReference type="RefSeq" id="WP_252852188.1">
    <property type="nucleotide sequence ID" value="NZ_JAMXLR010000033.1"/>
</dbReference>
<keyword evidence="2" id="KW-0732">Signal</keyword>
<dbReference type="PROSITE" id="PS50077">
    <property type="entry name" value="HEAT_REPEAT"/>
    <property type="match status" value="1"/>
</dbReference>
<dbReference type="Pfam" id="PF13646">
    <property type="entry name" value="HEAT_2"/>
    <property type="match status" value="2"/>
</dbReference>
<dbReference type="GO" id="GO:0016491">
    <property type="term" value="F:oxidoreductase activity"/>
    <property type="evidence" value="ECO:0007669"/>
    <property type="project" value="TreeGrafter"/>
</dbReference>
<dbReference type="PANTHER" id="PTHR12697:SF5">
    <property type="entry name" value="DEOXYHYPUSINE HYDROXYLASE"/>
    <property type="match status" value="1"/>
</dbReference>
<dbReference type="SMART" id="SM00567">
    <property type="entry name" value="EZ_HEAT"/>
    <property type="match status" value="10"/>
</dbReference>
<dbReference type="InterPro" id="IPR021133">
    <property type="entry name" value="HEAT_type_2"/>
</dbReference>
<feature type="signal peptide" evidence="2">
    <location>
        <begin position="1"/>
        <end position="23"/>
    </location>
</feature>
<sequence length="457" mass="49482">MAHNRFRIPSVLVALQFCCLAAAQQPEQPATVPDDADKLVAQLSEGDLDWESSSQPGLSFEHRRRVSALVAMKDEALPALKRGLESDDLNLRLNCVYILREIDTPASLEMRIALISDDHPRVRARAVAGLGRYNSHEARSAVLAAFKDPDPGVRSAAVRSVPRDREKLPRDSYSLLKALVGLLNDKYTQRDAARVLGNLEAGNASRPLLRLLRSPDSRVRIAAIQAEGKIKDKSVAPDLTVTLSDEDHYVRMYAAMALGELGDMRATSGLVAALADQEIAVRRESARALGRIGDRRAIPPLIKALDDSSGAVRGAAAEALGEIGDPAAGEALSRLLLATPEDGATDKAKAAEALGKLGDPRAISPLKEYLRTLEPRHDRDGCEAAAALAQIRHPRAIAALVELFLESPHNNIRGACRGALGQAVGNALGRGEDVEKWWDENGWKYQYPLPDQEQTAE</sequence>
<dbReference type="SUPFAM" id="SSF48371">
    <property type="entry name" value="ARM repeat"/>
    <property type="match status" value="2"/>
</dbReference>
<evidence type="ECO:0000313" key="3">
    <source>
        <dbReference type="EMBL" id="MCO6044082.1"/>
    </source>
</evidence>
<dbReference type="InterPro" id="IPR011989">
    <property type="entry name" value="ARM-like"/>
</dbReference>
<name>A0A9X2JG78_9BACT</name>
<dbReference type="InterPro" id="IPR016024">
    <property type="entry name" value="ARM-type_fold"/>
</dbReference>
<proteinExistence type="predicted"/>
<dbReference type="InterPro" id="IPR004155">
    <property type="entry name" value="PBS_lyase_HEAT"/>
</dbReference>
<dbReference type="PANTHER" id="PTHR12697">
    <property type="entry name" value="PBS LYASE HEAT-LIKE PROTEIN"/>
    <property type="match status" value="1"/>
</dbReference>
<feature type="chain" id="PRO_5040808334" evidence="2">
    <location>
        <begin position="24"/>
        <end position="457"/>
    </location>
</feature>
<dbReference type="AlphaFoldDB" id="A0A9X2JG78"/>
<reference evidence="3" key="1">
    <citation type="submission" date="2022-06" db="EMBL/GenBank/DDBJ databases">
        <title>Aeoliella straminimaris, a novel planctomycete from sediments.</title>
        <authorList>
            <person name="Vitorino I.R."/>
            <person name="Lage O.M."/>
        </authorList>
    </citation>
    <scope>NUCLEOTIDE SEQUENCE</scope>
    <source>
        <strain evidence="3">ICT_H6.2</strain>
    </source>
</reference>
<gene>
    <name evidence="3" type="ORF">NG895_09190</name>
</gene>